<organism evidence="1 2">
    <name type="scientific">Streblomastix strix</name>
    <dbReference type="NCBI Taxonomy" id="222440"/>
    <lineage>
        <taxon>Eukaryota</taxon>
        <taxon>Metamonada</taxon>
        <taxon>Preaxostyla</taxon>
        <taxon>Oxymonadida</taxon>
        <taxon>Streblomastigidae</taxon>
        <taxon>Streblomastix</taxon>
    </lineage>
</organism>
<dbReference type="Proteomes" id="UP000324800">
    <property type="component" value="Unassembled WGS sequence"/>
</dbReference>
<dbReference type="AlphaFoldDB" id="A0A5J4TPG8"/>
<accession>A0A5J4TPG8</accession>
<evidence type="ECO:0008006" key="3">
    <source>
        <dbReference type="Google" id="ProtNLM"/>
    </source>
</evidence>
<dbReference type="EMBL" id="SNRW01027371">
    <property type="protein sequence ID" value="KAA6360137.1"/>
    <property type="molecule type" value="Genomic_DNA"/>
</dbReference>
<comment type="caution">
    <text evidence="1">The sequence shown here is derived from an EMBL/GenBank/DDBJ whole genome shotgun (WGS) entry which is preliminary data.</text>
</comment>
<reference evidence="1 2" key="1">
    <citation type="submission" date="2019-03" db="EMBL/GenBank/DDBJ databases">
        <title>Single cell metagenomics reveals metabolic interactions within the superorganism composed of flagellate Streblomastix strix and complex community of Bacteroidetes bacteria on its surface.</title>
        <authorList>
            <person name="Treitli S.C."/>
            <person name="Kolisko M."/>
            <person name="Husnik F."/>
            <person name="Keeling P."/>
            <person name="Hampl V."/>
        </authorList>
    </citation>
    <scope>NUCLEOTIDE SEQUENCE [LARGE SCALE GENOMIC DNA]</scope>
    <source>
        <strain evidence="1">ST1C</strain>
    </source>
</reference>
<feature type="non-terminal residue" evidence="1">
    <location>
        <position position="1"/>
    </location>
</feature>
<protein>
    <recommendedName>
        <fullName evidence="3">PA14 domain-containing protein</fullName>
    </recommendedName>
</protein>
<gene>
    <name evidence="1" type="ORF">EZS28_044336</name>
</gene>
<evidence type="ECO:0000313" key="2">
    <source>
        <dbReference type="Proteomes" id="UP000324800"/>
    </source>
</evidence>
<sequence>SPISFIAEGIIPDLEHATQTGNKIIHSSNNTKNASVAFNPVISEGIIRFEGYFENHGHYKFIFGVADSSAVFGADEWPFDSENEKKTVRYLNDGRISHIGDDFIKGNSQIEENKSIAMEVNMNIIPRTLTFFYDNQEQRLSVANIPSQIRFYIYIANEMSSFTITRFERIKSSSAKGGIKGQRIVEWGKEWKN</sequence>
<proteinExistence type="predicted"/>
<evidence type="ECO:0000313" key="1">
    <source>
        <dbReference type="EMBL" id="KAA6360137.1"/>
    </source>
</evidence>
<name>A0A5J4TPG8_9EUKA</name>